<dbReference type="AlphaFoldDB" id="A0A8T0HRV6"/>
<feature type="transmembrane region" description="Helical" evidence="1">
    <location>
        <begin position="73"/>
        <end position="94"/>
    </location>
</feature>
<dbReference type="Proteomes" id="UP000822688">
    <property type="component" value="Chromosome V"/>
</dbReference>
<keyword evidence="1" id="KW-1133">Transmembrane helix</keyword>
<keyword evidence="3" id="KW-1185">Reference proteome</keyword>
<keyword evidence="1" id="KW-0812">Transmembrane</keyword>
<comment type="caution">
    <text evidence="2">The sequence shown here is derived from an EMBL/GenBank/DDBJ whole genome shotgun (WGS) entry which is preliminary data.</text>
</comment>
<protein>
    <submittedName>
        <fullName evidence="2">Uncharacterized protein</fullName>
    </submittedName>
</protein>
<proteinExistence type="predicted"/>
<evidence type="ECO:0000313" key="3">
    <source>
        <dbReference type="Proteomes" id="UP000822688"/>
    </source>
</evidence>
<reference evidence="2" key="1">
    <citation type="submission" date="2020-06" db="EMBL/GenBank/DDBJ databases">
        <title>WGS assembly of Ceratodon purpureus strain R40.</title>
        <authorList>
            <person name="Carey S.B."/>
            <person name="Jenkins J."/>
            <person name="Shu S."/>
            <person name="Lovell J.T."/>
            <person name="Sreedasyam A."/>
            <person name="Maumus F."/>
            <person name="Tiley G.P."/>
            <person name="Fernandez-Pozo N."/>
            <person name="Barry K."/>
            <person name="Chen C."/>
            <person name="Wang M."/>
            <person name="Lipzen A."/>
            <person name="Daum C."/>
            <person name="Saski C.A."/>
            <person name="Payton A.C."/>
            <person name="Mcbreen J.C."/>
            <person name="Conrad R.E."/>
            <person name="Kollar L.M."/>
            <person name="Olsson S."/>
            <person name="Huttunen S."/>
            <person name="Landis J.B."/>
            <person name="Wickett N.J."/>
            <person name="Johnson M.G."/>
            <person name="Rensing S.A."/>
            <person name="Grimwood J."/>
            <person name="Schmutz J."/>
            <person name="Mcdaniel S.F."/>
        </authorList>
    </citation>
    <scope>NUCLEOTIDE SEQUENCE</scope>
    <source>
        <strain evidence="2">R40</strain>
    </source>
</reference>
<accession>A0A8T0HRV6</accession>
<sequence>MIPFHNPILPNTLTLPNTPRLFSKLQLQLQLHCSITKGIPGLTLCVSAQRIAFLDGSANFRFQVSGFWTSCGLARAAAILLIHAVVLGWIAAAVEV</sequence>
<gene>
    <name evidence="2" type="ORF">KC19_VG166900</name>
</gene>
<evidence type="ECO:0000313" key="2">
    <source>
        <dbReference type="EMBL" id="KAG0573303.1"/>
    </source>
</evidence>
<dbReference type="EMBL" id="CM026426">
    <property type="protein sequence ID" value="KAG0573303.1"/>
    <property type="molecule type" value="Genomic_DNA"/>
</dbReference>
<name>A0A8T0HRV6_CERPU</name>
<evidence type="ECO:0000256" key="1">
    <source>
        <dbReference type="SAM" id="Phobius"/>
    </source>
</evidence>
<organism evidence="2 3">
    <name type="scientific">Ceratodon purpureus</name>
    <name type="common">Fire moss</name>
    <name type="synonym">Dicranum purpureum</name>
    <dbReference type="NCBI Taxonomy" id="3225"/>
    <lineage>
        <taxon>Eukaryota</taxon>
        <taxon>Viridiplantae</taxon>
        <taxon>Streptophyta</taxon>
        <taxon>Embryophyta</taxon>
        <taxon>Bryophyta</taxon>
        <taxon>Bryophytina</taxon>
        <taxon>Bryopsida</taxon>
        <taxon>Dicranidae</taxon>
        <taxon>Pseudoditrichales</taxon>
        <taxon>Ditrichaceae</taxon>
        <taxon>Ceratodon</taxon>
    </lineage>
</organism>
<keyword evidence="1" id="KW-0472">Membrane</keyword>